<dbReference type="RefSeq" id="XP_013898580.1">
    <property type="nucleotide sequence ID" value="XM_014043126.1"/>
</dbReference>
<dbReference type="InterPro" id="IPR001199">
    <property type="entry name" value="Cyt_B5-like_heme/steroid-bd"/>
</dbReference>
<feature type="region of interest" description="Disordered" evidence="5">
    <location>
        <begin position="280"/>
        <end position="361"/>
    </location>
</feature>
<dbReference type="PROSITE" id="PS50255">
    <property type="entry name" value="CYTOCHROME_B5_2"/>
    <property type="match status" value="1"/>
</dbReference>
<dbReference type="GO" id="GO:0046872">
    <property type="term" value="F:metal ion binding"/>
    <property type="evidence" value="ECO:0007669"/>
    <property type="project" value="UniProtKB-KW"/>
</dbReference>
<name>A0A0D2MZL9_9CHLO</name>
<dbReference type="AlphaFoldDB" id="A0A0D2MZL9"/>
<keyword evidence="8" id="KW-1185">Reference proteome</keyword>
<evidence type="ECO:0000259" key="6">
    <source>
        <dbReference type="PROSITE" id="PS50255"/>
    </source>
</evidence>
<feature type="compositionally biased region" description="Low complexity" evidence="5">
    <location>
        <begin position="315"/>
        <end position="325"/>
    </location>
</feature>
<evidence type="ECO:0000256" key="4">
    <source>
        <dbReference type="ARBA" id="ARBA00038168"/>
    </source>
</evidence>
<dbReference type="Pfam" id="PF00173">
    <property type="entry name" value="Cyt-b5"/>
    <property type="match status" value="1"/>
</dbReference>
<dbReference type="PANTHER" id="PTHR19359">
    <property type="entry name" value="CYTOCHROME B5"/>
    <property type="match status" value="1"/>
</dbReference>
<organism evidence="7 8">
    <name type="scientific">Monoraphidium neglectum</name>
    <dbReference type="NCBI Taxonomy" id="145388"/>
    <lineage>
        <taxon>Eukaryota</taxon>
        <taxon>Viridiplantae</taxon>
        <taxon>Chlorophyta</taxon>
        <taxon>core chlorophytes</taxon>
        <taxon>Chlorophyceae</taxon>
        <taxon>CS clade</taxon>
        <taxon>Sphaeropleales</taxon>
        <taxon>Selenastraceae</taxon>
        <taxon>Monoraphidium</taxon>
    </lineage>
</organism>
<feature type="compositionally biased region" description="Acidic residues" evidence="5">
    <location>
        <begin position="327"/>
        <end position="349"/>
    </location>
</feature>
<evidence type="ECO:0000256" key="1">
    <source>
        <dbReference type="ARBA" id="ARBA00022617"/>
    </source>
</evidence>
<evidence type="ECO:0000256" key="5">
    <source>
        <dbReference type="SAM" id="MobiDB-lite"/>
    </source>
</evidence>
<dbReference type="GO" id="GO:0020037">
    <property type="term" value="F:heme binding"/>
    <property type="evidence" value="ECO:0007669"/>
    <property type="project" value="TreeGrafter"/>
</dbReference>
<evidence type="ECO:0000313" key="8">
    <source>
        <dbReference type="Proteomes" id="UP000054498"/>
    </source>
</evidence>
<dbReference type="PANTHER" id="PTHR19359:SF95">
    <property type="entry name" value="CYTOCHROME B5 TYPE B"/>
    <property type="match status" value="1"/>
</dbReference>
<evidence type="ECO:0000256" key="3">
    <source>
        <dbReference type="ARBA" id="ARBA00023004"/>
    </source>
</evidence>
<evidence type="ECO:0000256" key="2">
    <source>
        <dbReference type="ARBA" id="ARBA00022723"/>
    </source>
</evidence>
<evidence type="ECO:0000313" key="7">
    <source>
        <dbReference type="EMBL" id="KIY99560.1"/>
    </source>
</evidence>
<dbReference type="GO" id="GO:0016020">
    <property type="term" value="C:membrane"/>
    <property type="evidence" value="ECO:0007669"/>
    <property type="project" value="TreeGrafter"/>
</dbReference>
<reference evidence="7 8" key="1">
    <citation type="journal article" date="2013" name="BMC Genomics">
        <title>Reconstruction of the lipid metabolism for the microalga Monoraphidium neglectum from its genome sequence reveals characteristics suitable for biofuel production.</title>
        <authorList>
            <person name="Bogen C."/>
            <person name="Al-Dilaimi A."/>
            <person name="Albersmeier A."/>
            <person name="Wichmann J."/>
            <person name="Grundmann M."/>
            <person name="Rupp O."/>
            <person name="Lauersen K.J."/>
            <person name="Blifernez-Klassen O."/>
            <person name="Kalinowski J."/>
            <person name="Goesmann A."/>
            <person name="Mussgnug J.H."/>
            <person name="Kruse O."/>
        </authorList>
    </citation>
    <scope>NUCLEOTIDE SEQUENCE [LARGE SCALE GENOMIC DNA]</scope>
    <source>
        <strain evidence="7 8">SAG 48.87</strain>
    </source>
</reference>
<dbReference type="Gene3D" id="3.10.120.10">
    <property type="entry name" value="Cytochrome b5-like heme/steroid binding domain"/>
    <property type="match status" value="1"/>
</dbReference>
<keyword evidence="3" id="KW-0408">Iron</keyword>
<feature type="region of interest" description="Disordered" evidence="5">
    <location>
        <begin position="184"/>
        <end position="205"/>
    </location>
</feature>
<dbReference type="EMBL" id="KK101812">
    <property type="protein sequence ID" value="KIY99560.1"/>
    <property type="molecule type" value="Genomic_DNA"/>
</dbReference>
<dbReference type="Proteomes" id="UP000054498">
    <property type="component" value="Unassembled WGS sequence"/>
</dbReference>
<proteinExistence type="inferred from homology"/>
<keyword evidence="1" id="KW-0349">Heme</keyword>
<dbReference type="GeneID" id="25741277"/>
<accession>A0A0D2MZL9</accession>
<dbReference type="SUPFAM" id="SSF55856">
    <property type="entry name" value="Cytochrome b5-like heme/steroid binding domain"/>
    <property type="match status" value="1"/>
</dbReference>
<feature type="domain" description="Cytochrome b5 heme-binding" evidence="6">
    <location>
        <begin position="481"/>
        <end position="558"/>
    </location>
</feature>
<feature type="region of interest" description="Disordered" evidence="5">
    <location>
        <begin position="128"/>
        <end position="161"/>
    </location>
</feature>
<keyword evidence="2" id="KW-0479">Metal-binding</keyword>
<gene>
    <name evidence="7" type="ORF">MNEG_8401</name>
</gene>
<dbReference type="SMART" id="SM01117">
    <property type="entry name" value="Cyt-b5"/>
    <property type="match status" value="1"/>
</dbReference>
<protein>
    <recommendedName>
        <fullName evidence="6">Cytochrome b5 heme-binding domain-containing protein</fullName>
    </recommendedName>
</protein>
<comment type="similarity">
    <text evidence="4">Belongs to the cytochrome b5 family.</text>
</comment>
<dbReference type="InterPro" id="IPR036400">
    <property type="entry name" value="Cyt_B5-like_heme/steroid_sf"/>
</dbReference>
<dbReference type="STRING" id="145388.A0A0D2MZL9"/>
<dbReference type="KEGG" id="mng:MNEG_8401"/>
<sequence length="604" mass="63327">MPKHKLKGPLTLNGAPLTLKLNPEGSIRLLVVARAPGEAPGQPADLQLYAAADEAAGADEEAGQQVMLQLAPRSDCIVVARHRSKLDEAAPLPPAASSSSPPLAGEIVLDQVQRHNLRLLAGEAYDFAPFTPPDEGEGAAGVQGDAGNEANGSGDEGGGGPFDLVDVDLEVRLADAALFGGGGGGGGSAAGGDEGSAGKQAGGSGGAVELDAAEVARAFGRAYFGRVVCVNEYLIVRAAGRLLLLRVTGCNSLTPEEQEEAAAYHCYRGRLTPETAVYLSEAPGGLGGSSGDRDTRGGGGAGASGRSRGGEELENAAAAEGTQEDSGGGEDSDEESGSEEAGEGGEWLETEGGQARPRAQTRVFSGARLRLKNVQAREERPPPTNVVHITTRDGEWFPVKKKLLRPCIALTAVVRDSGSSAPSVTVDVDTLTFDRVLIFLEALAMGRPPPEFALHLAASVLGLRALEQHCSRRLGQRLAALGTYTAADIRRATQEGKVWLVIQGMVLDVGRWLPQHPGGSTIIPRQALDCDCSRLFELYHASRESFLYLREFYIGELLPGEELPQGGGNPAPPSEDFLEQLRAYTSEFRMPAAQLPEGRAFKSF</sequence>
<dbReference type="InterPro" id="IPR050668">
    <property type="entry name" value="Cytochrome_b5"/>
</dbReference>
<dbReference type="OrthoDB" id="260519at2759"/>